<sequence>MKCTTKLASCAGSHFVLEEVLIEHVGRVSLVFWVSHSIFIVGRMSRYGVHVPRSGNALFSVLIGLLLFIFVQYNAATPCHFVWEGAAMFLIAILAIASLLAFPSCQVVCFFIF</sequence>
<dbReference type="EMBL" id="CM009297">
    <property type="protein sequence ID" value="KAI9390087.1"/>
    <property type="molecule type" value="Genomic_DNA"/>
</dbReference>
<keyword evidence="2" id="KW-1185">Reference proteome</keyword>
<organism evidence="1 2">
    <name type="scientific">Populus trichocarpa</name>
    <name type="common">Western balsam poplar</name>
    <name type="synonym">Populus balsamifera subsp. trichocarpa</name>
    <dbReference type="NCBI Taxonomy" id="3694"/>
    <lineage>
        <taxon>Eukaryota</taxon>
        <taxon>Viridiplantae</taxon>
        <taxon>Streptophyta</taxon>
        <taxon>Embryophyta</taxon>
        <taxon>Tracheophyta</taxon>
        <taxon>Spermatophyta</taxon>
        <taxon>Magnoliopsida</taxon>
        <taxon>eudicotyledons</taxon>
        <taxon>Gunneridae</taxon>
        <taxon>Pentapetalae</taxon>
        <taxon>rosids</taxon>
        <taxon>fabids</taxon>
        <taxon>Malpighiales</taxon>
        <taxon>Salicaceae</taxon>
        <taxon>Saliceae</taxon>
        <taxon>Populus</taxon>
    </lineage>
</organism>
<name>A0ACC0SLJ4_POPTR</name>
<dbReference type="Proteomes" id="UP000006729">
    <property type="component" value="Chromosome 8"/>
</dbReference>
<evidence type="ECO:0000313" key="2">
    <source>
        <dbReference type="Proteomes" id="UP000006729"/>
    </source>
</evidence>
<accession>A0ACC0SLJ4</accession>
<gene>
    <name evidence="1" type="ORF">POPTR_008G135001v4</name>
</gene>
<evidence type="ECO:0000313" key="1">
    <source>
        <dbReference type="EMBL" id="KAI9390087.1"/>
    </source>
</evidence>
<comment type="caution">
    <text evidence="1">The sequence shown here is derived from an EMBL/GenBank/DDBJ whole genome shotgun (WGS) entry which is preliminary data.</text>
</comment>
<protein>
    <submittedName>
        <fullName evidence="1">Uncharacterized protein</fullName>
    </submittedName>
</protein>
<reference evidence="1 2" key="1">
    <citation type="journal article" date="2006" name="Science">
        <title>The genome of black cottonwood, Populus trichocarpa (Torr. &amp; Gray).</title>
        <authorList>
            <person name="Tuskan G.A."/>
            <person name="Difazio S."/>
            <person name="Jansson S."/>
            <person name="Bohlmann J."/>
            <person name="Grigoriev I."/>
            <person name="Hellsten U."/>
            <person name="Putnam N."/>
            <person name="Ralph S."/>
            <person name="Rombauts S."/>
            <person name="Salamov A."/>
            <person name="Schein J."/>
            <person name="Sterck L."/>
            <person name="Aerts A."/>
            <person name="Bhalerao R.R."/>
            <person name="Bhalerao R.P."/>
            <person name="Blaudez D."/>
            <person name="Boerjan W."/>
            <person name="Brun A."/>
            <person name="Brunner A."/>
            <person name="Busov V."/>
            <person name="Campbell M."/>
            <person name="Carlson J."/>
            <person name="Chalot M."/>
            <person name="Chapman J."/>
            <person name="Chen G.L."/>
            <person name="Cooper D."/>
            <person name="Coutinho P.M."/>
            <person name="Couturier J."/>
            <person name="Covert S."/>
            <person name="Cronk Q."/>
            <person name="Cunningham R."/>
            <person name="Davis J."/>
            <person name="Degroeve S."/>
            <person name="Dejardin A."/>
            <person name="Depamphilis C."/>
            <person name="Detter J."/>
            <person name="Dirks B."/>
            <person name="Dubchak I."/>
            <person name="Duplessis S."/>
            <person name="Ehlting J."/>
            <person name="Ellis B."/>
            <person name="Gendler K."/>
            <person name="Goodstein D."/>
            <person name="Gribskov M."/>
            <person name="Grimwood J."/>
            <person name="Groover A."/>
            <person name="Gunter L."/>
            <person name="Hamberger B."/>
            <person name="Heinze B."/>
            <person name="Helariutta Y."/>
            <person name="Henrissat B."/>
            <person name="Holligan D."/>
            <person name="Holt R."/>
            <person name="Huang W."/>
            <person name="Islam-Faridi N."/>
            <person name="Jones S."/>
            <person name="Jones-Rhoades M."/>
            <person name="Jorgensen R."/>
            <person name="Joshi C."/>
            <person name="Kangasjarvi J."/>
            <person name="Karlsson J."/>
            <person name="Kelleher C."/>
            <person name="Kirkpatrick R."/>
            <person name="Kirst M."/>
            <person name="Kohler A."/>
            <person name="Kalluri U."/>
            <person name="Larimer F."/>
            <person name="Leebens-Mack J."/>
            <person name="Leple J.C."/>
            <person name="Locascio P."/>
            <person name="Lou Y."/>
            <person name="Lucas S."/>
            <person name="Martin F."/>
            <person name="Montanini B."/>
            <person name="Napoli C."/>
            <person name="Nelson D.R."/>
            <person name="Nelson C."/>
            <person name="Nieminen K."/>
            <person name="Nilsson O."/>
            <person name="Pereda V."/>
            <person name="Peter G."/>
            <person name="Philippe R."/>
            <person name="Pilate G."/>
            <person name="Poliakov A."/>
            <person name="Razumovskaya J."/>
            <person name="Richardson P."/>
            <person name="Rinaldi C."/>
            <person name="Ritland K."/>
            <person name="Rouze P."/>
            <person name="Ryaboy D."/>
            <person name="Schmutz J."/>
            <person name="Schrader J."/>
            <person name="Segerman B."/>
            <person name="Shin H."/>
            <person name="Siddiqui A."/>
            <person name="Sterky F."/>
            <person name="Terry A."/>
            <person name="Tsai C.J."/>
            <person name="Uberbacher E."/>
            <person name="Unneberg P."/>
            <person name="Vahala J."/>
            <person name="Wall K."/>
            <person name="Wessler S."/>
            <person name="Yang G."/>
            <person name="Yin T."/>
            <person name="Douglas C."/>
            <person name="Marra M."/>
            <person name="Sandberg G."/>
            <person name="Van de Peer Y."/>
            <person name="Rokhsar D."/>
        </authorList>
    </citation>
    <scope>NUCLEOTIDE SEQUENCE [LARGE SCALE GENOMIC DNA]</scope>
    <source>
        <strain evidence="2">cv. Nisqually</strain>
    </source>
</reference>
<proteinExistence type="predicted"/>